<dbReference type="Pfam" id="PF03399">
    <property type="entry name" value="SAC3_GANP"/>
    <property type="match status" value="1"/>
</dbReference>
<sequence>MFSWGRSLEGNLLLNIKEMRGVCGGNTGGRPPPRTGGTRNSGGANTGQGGNRPPNAGRSVSPKYPKAKGKAKIRPRHPNANAQQRPPPPPNAFEQGYRPEGAPDMAEVQAHIDASHASAVSGNPGVHLQPRPQFPRGPHFNTPQPPPRPSAYLPPGQDGNFGGGPGNFDGHGGGWRAPAPSAHGRGGSPNRNQERGKVGGLNLMKANPKMRPPRGTARPKSPVPTGPSRGPPVLTPNPQFRARGNMGGDGGSSAASSGGAGGNAGMRGSGWPGRSRPGHPGGGPSVHTGGGSSSAAAAAAPGDPEALPVNPFPQPPPPIFTAAGSVDDMQLEPSPVGTGEETNPALFPTELQNGQPGPSAQEDPIAPGLSAQEQPSGVGSSSSGASHSAWPGLISQDPAVGPGAASAAAGGFNMAGPRYMGGTGGSAPSASFNLASQGLLEGSGGASASGGGIGQTGPGPSLGGGGGSPVPTGGGLTGPGHVGGGGGVSAGVSRGTSSGSTSLFRQQNRLPPLISSRVAAQMSSSCPRVWREEMRLSDEAANQKAEEFGLKLMQADFENFEKDRSWDAAMGIPLPELIPEHGNRTKRVPPRLPETPQGIRKPHHSQKNPVVKDEAREPQVRGGDVEVVRAMISEHEWLEGLGLPKPVPAHPLEKKRNAGIQKEWCMSRFTRAVGADLMGMREDQEPDTQRPVRSLNWCRITIDWMLRHVLDYDQYKEPEFTFERDQTYEDIYGYLRDRMRACLQDMKRQSGSFTSRAAQECREIALRFAILSDEFLCFTNSEAKNRKQTIDRIFEAVSALKDMYAKTERHFEANPHDDRTNPLMWESPFQAEMFSYFIILSCSSVVSWMDNYQRVPERLRNHPRIIFANLACRAVLTQNFALFMRLLKATDVLTACCMGVVAANVRFKFLNWLTRAGSNNLHKELRITLSKLTEVLYLDHNSHVLEFLKKAKEMEHIDAVEFLSLPHVHEGAKSMVDFEQMNMDDSNRYKTRVALKAGTIGAKNRDIKKGERYPSRWIRRLLLENEQSRLELVDPDPEVPVKVPDRPIVRTMLALASPPALADRPRVQLPPIPPPVVPKISQLPPVPPKARPEEQPSRPPAPFFPPIRPKPESQPKPDQASGSAPAAAPPDSVGVFQPKNPQPTPLFRPPPKVEVGEQPTSPPSIFQPRPPQPRPVFQPEQPRVNRADSGVVDAGTKRFPLLKIDTSVVNGGLPSRRVSTEQQPRQQSSSVSVSAAGGLSFPFAHIPLDDERRALMEGGEGSEEAEEEPVTDLWFEDEEELGEYVEPPATPLKEVSRKTHQDAPTAETPVGERTLLGAKQTGREDESMGVGDERESEGEEEEVRRLGGGPIPKRHRPPSAEACLVQEAAAEGEKRDEAAKKSKNEDERGKEGAMEEEDDYDSYHVDYVDDEAPVVRWGRGGIPSFGVASGHLRVEEDMEAIVKQRVKEALDSQMGRIFAGKFAKYNTLKKAFSFTDNLPCPDASREKAEAFWRGKLIPQPTRGQLVNAFNRGLLGFEYGLVFYFPEDTMHKELQTLAGPPPVGQVCPVELERDRVARWMERFKAAFAPEPLAAVSWLRQNRRGQGGAKADDEVEKRLQGLVPSRSYAHPFVPSHVALCFPPNLSNFGWRPSAKGKSLDVYGFEKLPLSLRVTVVEERNHVWMDTGDVLVEDGVTAEEEGGEAWEHTGAAAASSPSQFGSSDPRSQPPQLPCDLPPASFREFALDHAGTTACVFALPLPVRRGDKIELVADGRVLCRGDVGMRDGGGMGDDSTEPEEEPEDNPVSMVLSFLAGNILEALVAIAVGREMEEFGVEPGERGWHGQRRRVVRRGIPPQIVLLFFEDVDDAEHAGKADKRDEKERSEWNMKNPNFWSERPESKLESEVAEMMKNALERAVKLLYRDSVGSDGRLVGKTEFISTSIDYVTALKVANVGRVSEAGVRLCMPPAEVPVETETAAAAAAASGVEGSNGAGGGGAQQEDAPLGSAPDFFSYIPRGWPFNLEHLKKNDGPGEGGEALAVSQQSRSPPPSAQVVRRSFPGLPAYPSVPISPLGEAREASEEEIAERETRQDAEAVQSGVDALISVLRERVEDLIVCEEFPFVFSWPQHLCVEPLVQQAIHCGLSWKWRRLEAEFEKERGELLRSEKVNDRARMTFIPSALEKYTPDGESSRGEMREDISGFPDLSAEGAEEAYYEQFNRLRAQEGPSAMRQGDV</sequence>
<feature type="compositionally biased region" description="Polar residues" evidence="1">
    <location>
        <begin position="1692"/>
        <end position="1703"/>
    </location>
</feature>
<feature type="compositionally biased region" description="Gly residues" evidence="1">
    <location>
        <begin position="159"/>
        <end position="175"/>
    </location>
</feature>
<feature type="compositionally biased region" description="Acidic residues" evidence="1">
    <location>
        <begin position="1260"/>
        <end position="1283"/>
    </location>
</feature>
<feature type="region of interest" description="Disordered" evidence="1">
    <location>
        <begin position="23"/>
        <end position="106"/>
    </location>
</feature>
<feature type="region of interest" description="Disordered" evidence="1">
    <location>
        <begin position="1959"/>
        <end position="1984"/>
    </location>
</feature>
<feature type="compositionally biased region" description="Basic and acidic residues" evidence="1">
    <location>
        <begin position="610"/>
        <end position="621"/>
    </location>
</feature>
<dbReference type="GO" id="GO:0005737">
    <property type="term" value="C:cytoplasm"/>
    <property type="evidence" value="ECO:0007669"/>
    <property type="project" value="TreeGrafter"/>
</dbReference>
<feature type="compositionally biased region" description="Pro residues" evidence="1">
    <location>
        <begin position="1097"/>
        <end position="1108"/>
    </location>
</feature>
<feature type="compositionally biased region" description="Acidic residues" evidence="1">
    <location>
        <begin position="1770"/>
        <end position="1780"/>
    </location>
</feature>
<dbReference type="InterPro" id="IPR005062">
    <property type="entry name" value="SAC3/GANP/THP3_conserved"/>
</dbReference>
<accession>A0A0G4G9E6</accession>
<feature type="compositionally biased region" description="Basic and acidic residues" evidence="1">
    <location>
        <begin position="1850"/>
        <end position="1863"/>
    </location>
</feature>
<feature type="compositionally biased region" description="Basic and acidic residues" evidence="1">
    <location>
        <begin position="1371"/>
        <end position="1393"/>
    </location>
</feature>
<feature type="compositionally biased region" description="Basic residues" evidence="1">
    <location>
        <begin position="65"/>
        <end position="77"/>
    </location>
</feature>
<reference evidence="3" key="1">
    <citation type="submission" date="2014-11" db="EMBL/GenBank/DDBJ databases">
        <authorList>
            <person name="Otto D Thomas"/>
            <person name="Naeem Raeece"/>
        </authorList>
    </citation>
    <scope>NUCLEOTIDE SEQUENCE</scope>
</reference>
<feature type="region of interest" description="Disordered" evidence="1">
    <location>
        <begin position="1761"/>
        <end position="1780"/>
    </location>
</feature>
<protein>
    <recommendedName>
        <fullName evidence="2">SAC3/GANP/THP3 conserved domain-containing protein</fullName>
    </recommendedName>
</protein>
<feature type="region of interest" description="Disordered" evidence="1">
    <location>
        <begin position="118"/>
        <end position="407"/>
    </location>
</feature>
<feature type="compositionally biased region" description="Low complexity" evidence="1">
    <location>
        <begin position="1226"/>
        <end position="1238"/>
    </location>
</feature>
<feature type="region of interest" description="Disordered" evidence="1">
    <location>
        <begin position="1675"/>
        <end position="1712"/>
    </location>
</feature>
<dbReference type="VEuPathDB" id="CryptoDB:Cvel_20773"/>
<feature type="compositionally biased region" description="Pro residues" evidence="1">
    <location>
        <begin position="1140"/>
        <end position="1152"/>
    </location>
</feature>
<dbReference type="GO" id="GO:0006406">
    <property type="term" value="P:mRNA export from nucleus"/>
    <property type="evidence" value="ECO:0007669"/>
    <property type="project" value="TreeGrafter"/>
</dbReference>
<feature type="region of interest" description="Disordered" evidence="1">
    <location>
        <begin position="442"/>
        <end position="508"/>
    </location>
</feature>
<feature type="compositionally biased region" description="Gly residues" evidence="1">
    <location>
        <begin position="442"/>
        <end position="489"/>
    </location>
</feature>
<feature type="region of interest" description="Disordered" evidence="1">
    <location>
        <begin position="577"/>
        <end position="621"/>
    </location>
</feature>
<feature type="compositionally biased region" description="Gly residues" evidence="1">
    <location>
        <begin position="1966"/>
        <end position="1975"/>
    </location>
</feature>
<feature type="domain" description="SAC3/GANP/THP3 conserved" evidence="2">
    <location>
        <begin position="683"/>
        <end position="950"/>
    </location>
</feature>
<evidence type="ECO:0000259" key="2">
    <source>
        <dbReference type="Pfam" id="PF03399"/>
    </source>
</evidence>
<dbReference type="GO" id="GO:0070390">
    <property type="term" value="C:transcription export complex 2"/>
    <property type="evidence" value="ECO:0007669"/>
    <property type="project" value="TreeGrafter"/>
</dbReference>
<dbReference type="PANTHER" id="PTHR12436">
    <property type="entry name" value="80 KDA MCM3-ASSOCIATED PROTEIN"/>
    <property type="match status" value="1"/>
</dbReference>
<evidence type="ECO:0000256" key="1">
    <source>
        <dbReference type="SAM" id="MobiDB-lite"/>
    </source>
</evidence>
<feature type="region of interest" description="Disordered" evidence="1">
    <location>
        <begin position="2160"/>
        <end position="2179"/>
    </location>
</feature>
<dbReference type="Gene3D" id="1.25.40.990">
    <property type="match status" value="1"/>
</dbReference>
<organism evidence="3">
    <name type="scientific">Chromera velia CCMP2878</name>
    <dbReference type="NCBI Taxonomy" id="1169474"/>
    <lineage>
        <taxon>Eukaryota</taxon>
        <taxon>Sar</taxon>
        <taxon>Alveolata</taxon>
        <taxon>Colpodellida</taxon>
        <taxon>Chromeraceae</taxon>
        <taxon>Chromera</taxon>
    </lineage>
</organism>
<feature type="compositionally biased region" description="Low complexity" evidence="1">
    <location>
        <begin position="490"/>
        <end position="503"/>
    </location>
</feature>
<dbReference type="EMBL" id="CDMZ01000987">
    <property type="protein sequence ID" value="CEM25194.1"/>
    <property type="molecule type" value="Genomic_DNA"/>
</dbReference>
<feature type="region of interest" description="Disordered" evidence="1">
    <location>
        <begin position="1850"/>
        <end position="1869"/>
    </location>
</feature>
<feature type="compositionally biased region" description="Low complexity" evidence="1">
    <location>
        <begin position="376"/>
        <end position="388"/>
    </location>
</feature>
<name>A0A0G4G9E6_9ALVE</name>
<feature type="compositionally biased region" description="Low complexity" evidence="1">
    <location>
        <begin position="1120"/>
        <end position="1132"/>
    </location>
</feature>
<feature type="compositionally biased region" description="Low complexity" evidence="1">
    <location>
        <begin position="2017"/>
        <end position="2031"/>
    </location>
</feature>
<feature type="compositionally biased region" description="Pro residues" evidence="1">
    <location>
        <begin position="310"/>
        <end position="319"/>
    </location>
</feature>
<feature type="compositionally biased region" description="Gly residues" evidence="1">
    <location>
        <begin position="258"/>
        <end position="271"/>
    </location>
</feature>
<feature type="compositionally biased region" description="Gly residues" evidence="1">
    <location>
        <begin position="279"/>
        <end position="292"/>
    </location>
</feature>
<feature type="compositionally biased region" description="Pro residues" evidence="1">
    <location>
        <begin position="221"/>
        <end position="235"/>
    </location>
</feature>
<evidence type="ECO:0000313" key="3">
    <source>
        <dbReference type="EMBL" id="CEM25194.1"/>
    </source>
</evidence>
<feature type="region of interest" description="Disordered" evidence="1">
    <location>
        <begin position="2004"/>
        <end position="2031"/>
    </location>
</feature>
<dbReference type="InterPro" id="IPR045107">
    <property type="entry name" value="SAC3/GANP/THP3"/>
</dbReference>
<feature type="compositionally biased region" description="Pro residues" evidence="1">
    <location>
        <begin position="1068"/>
        <end position="1077"/>
    </location>
</feature>
<feature type="compositionally biased region" description="Basic and acidic residues" evidence="1">
    <location>
        <begin position="2161"/>
        <end position="2176"/>
    </location>
</feature>
<feature type="region of interest" description="Disordered" evidence="1">
    <location>
        <begin position="1209"/>
        <end position="1402"/>
    </location>
</feature>
<dbReference type="PANTHER" id="PTHR12436:SF3">
    <property type="entry name" value="GERMINAL-CENTER ASSOCIATED NUCLEAR PROTEIN"/>
    <property type="match status" value="1"/>
</dbReference>
<feature type="region of interest" description="Disordered" evidence="1">
    <location>
        <begin position="1063"/>
        <end position="1192"/>
    </location>
</feature>
<gene>
    <name evidence="3" type="ORF">Cvel_20773</name>
</gene>
<proteinExistence type="predicted"/>